<dbReference type="EMBL" id="CAIX01000410">
    <property type="protein sequence ID" value="CCI50187.1"/>
    <property type="molecule type" value="Genomic_DNA"/>
</dbReference>
<evidence type="ECO:0000313" key="1">
    <source>
        <dbReference type="EMBL" id="CCI50187.1"/>
    </source>
</evidence>
<accession>A0A024GUA3</accession>
<comment type="caution">
    <text evidence="1">The sequence shown here is derived from an EMBL/GenBank/DDBJ whole genome shotgun (WGS) entry which is preliminary data.</text>
</comment>
<protein>
    <submittedName>
        <fullName evidence="1">Uncharacterized protein</fullName>
    </submittedName>
</protein>
<keyword evidence="2" id="KW-1185">Reference proteome</keyword>
<reference evidence="1 2" key="1">
    <citation type="submission" date="2012-05" db="EMBL/GenBank/DDBJ databases">
        <title>Recombination and specialization in a pathogen metapopulation.</title>
        <authorList>
            <person name="Gardiner A."/>
            <person name="Kemen E."/>
            <person name="Schultz-Larsen T."/>
            <person name="MacLean D."/>
            <person name="Van Oosterhout C."/>
            <person name="Jones J.D.G."/>
        </authorList>
    </citation>
    <scope>NUCLEOTIDE SEQUENCE [LARGE SCALE GENOMIC DNA]</scope>
    <source>
        <strain evidence="1 2">Ac Nc2</strain>
    </source>
</reference>
<dbReference type="Proteomes" id="UP000053237">
    <property type="component" value="Unassembled WGS sequence"/>
</dbReference>
<dbReference type="AlphaFoldDB" id="A0A024GUA3"/>
<sequence>MKRTTVVVLAVYRLQLPLRNNLQRVERSIQCVKMLSIASVLILETGVRHHGHISSMDFSVTAYPSPRTHFCAVKKQFFTKSVFGLLWMSMPEVFIASDGQKGVAYAVLTVLVLREWKHLFTYHFILANAKPPTLMSKTKGKRFAFGNEKSRRSRLHPLNRKSSHVDVTKSFWSRDSDGSEFNRKEVKIAFLVT</sequence>
<gene>
    <name evidence="1" type="ORF">BN9_117380</name>
</gene>
<dbReference type="InParanoid" id="A0A024GUA3"/>
<proteinExistence type="predicted"/>
<organism evidence="1 2">
    <name type="scientific">Albugo candida</name>
    <dbReference type="NCBI Taxonomy" id="65357"/>
    <lineage>
        <taxon>Eukaryota</taxon>
        <taxon>Sar</taxon>
        <taxon>Stramenopiles</taxon>
        <taxon>Oomycota</taxon>
        <taxon>Peronosporomycetes</taxon>
        <taxon>Albuginales</taxon>
        <taxon>Albuginaceae</taxon>
        <taxon>Albugo</taxon>
    </lineage>
</organism>
<evidence type="ECO:0000313" key="2">
    <source>
        <dbReference type="Proteomes" id="UP000053237"/>
    </source>
</evidence>
<name>A0A024GUA3_9STRA</name>